<dbReference type="EMBL" id="DS268112">
    <property type="protein sequence ID" value="KMM70201.1"/>
    <property type="molecule type" value="Genomic_DNA"/>
</dbReference>
<evidence type="ECO:0000313" key="1">
    <source>
        <dbReference type="EMBL" id="KMM70201.1"/>
    </source>
</evidence>
<reference evidence="2" key="3">
    <citation type="journal article" date="2010" name="Genome Res.">
        <title>Population genomic sequencing of Coccidioides fungi reveals recent hybridization and transposon control.</title>
        <authorList>
            <person name="Neafsey D.E."/>
            <person name="Barker B.M."/>
            <person name="Sharpton T.J."/>
            <person name="Stajich J.E."/>
            <person name="Park D.J."/>
            <person name="Whiston E."/>
            <person name="Hung C.-Y."/>
            <person name="McMahan C."/>
            <person name="White J."/>
            <person name="Sykes S."/>
            <person name="Heiman D."/>
            <person name="Young S."/>
            <person name="Zeng Q."/>
            <person name="Abouelleil A."/>
            <person name="Aftuck L."/>
            <person name="Bessette D."/>
            <person name="Brown A."/>
            <person name="FitzGerald M."/>
            <person name="Lui A."/>
            <person name="Macdonald J.P."/>
            <person name="Priest M."/>
            <person name="Orbach M.J."/>
            <person name="Galgiani J.N."/>
            <person name="Kirkland T.N."/>
            <person name="Cole G.T."/>
            <person name="Birren B.W."/>
            <person name="Henn M.R."/>
            <person name="Taylor J.W."/>
            <person name="Rounsley S.D."/>
        </authorList>
    </citation>
    <scope>NUCLEOTIDE SEQUENCE [LARGE SCALE GENOMIC DNA]</scope>
    <source>
        <strain evidence="2">RMSCC 3488</strain>
    </source>
</reference>
<gene>
    <name evidence="1" type="ORF">CPAG_06513</name>
</gene>
<reference evidence="1 2" key="1">
    <citation type="submission" date="2007-06" db="EMBL/GenBank/DDBJ databases">
        <title>The Genome Sequence of Coccidioides posadasii RMSCC_3488.</title>
        <authorList>
            <consortium name="Coccidioides Genome Resources Consortium"/>
            <consortium name="The Broad Institute Genome Sequencing Platform"/>
            <person name="Henn M.R."/>
            <person name="Sykes S."/>
            <person name="Young S."/>
            <person name="Jaffe D."/>
            <person name="Berlin A."/>
            <person name="Alvarez P."/>
            <person name="Butler J."/>
            <person name="Gnerre S."/>
            <person name="Grabherr M."/>
            <person name="Mauceli E."/>
            <person name="Brockman W."/>
            <person name="Kodira C."/>
            <person name="Alvarado L."/>
            <person name="Zeng Q."/>
            <person name="Crawford M."/>
            <person name="Antoine C."/>
            <person name="Devon K."/>
            <person name="Galgiani J."/>
            <person name="Orsborn K."/>
            <person name="Lewis M.L."/>
            <person name="Nusbaum C."/>
            <person name="Galagan J."/>
            <person name="Birren B."/>
        </authorList>
    </citation>
    <scope>NUCLEOTIDE SEQUENCE [LARGE SCALE GENOMIC DNA]</scope>
    <source>
        <strain evidence="1 2">RMSCC 3488</strain>
    </source>
</reference>
<accession>A0A0J6FB10</accession>
<sequence>MESEISTVRIAVLLRLSFLEGKMCGDWGHESGLFFLLPIFLMPKQEELDVEGEYSPYRKNEISGQPSGNVYPTTTSFSTENSLKIFQDQRALFIPSTFRPYMFVELIPRPLGILQVR</sequence>
<evidence type="ECO:0000313" key="2">
    <source>
        <dbReference type="Proteomes" id="UP000054567"/>
    </source>
</evidence>
<proteinExistence type="predicted"/>
<dbReference type="VEuPathDB" id="FungiDB:CPAG_06513"/>
<organism evidence="1 2">
    <name type="scientific">Coccidioides posadasii RMSCC 3488</name>
    <dbReference type="NCBI Taxonomy" id="454284"/>
    <lineage>
        <taxon>Eukaryota</taxon>
        <taxon>Fungi</taxon>
        <taxon>Dikarya</taxon>
        <taxon>Ascomycota</taxon>
        <taxon>Pezizomycotina</taxon>
        <taxon>Eurotiomycetes</taxon>
        <taxon>Eurotiomycetidae</taxon>
        <taxon>Onygenales</taxon>
        <taxon>Onygenaceae</taxon>
        <taxon>Coccidioides</taxon>
    </lineage>
</organism>
<protein>
    <submittedName>
        <fullName evidence="1">Uncharacterized protein</fullName>
    </submittedName>
</protein>
<dbReference type="AlphaFoldDB" id="A0A0J6FB10"/>
<reference evidence="2" key="2">
    <citation type="journal article" date="2009" name="Genome Res.">
        <title>Comparative genomic analyses of the human fungal pathogens Coccidioides and their relatives.</title>
        <authorList>
            <person name="Sharpton T.J."/>
            <person name="Stajich J.E."/>
            <person name="Rounsley S.D."/>
            <person name="Gardner M.J."/>
            <person name="Wortman J.R."/>
            <person name="Jordar V.S."/>
            <person name="Maiti R."/>
            <person name="Kodira C.D."/>
            <person name="Neafsey D.E."/>
            <person name="Zeng Q."/>
            <person name="Hung C.-Y."/>
            <person name="McMahan C."/>
            <person name="Muszewska A."/>
            <person name="Grynberg M."/>
            <person name="Mandel M.A."/>
            <person name="Kellner E.M."/>
            <person name="Barker B.M."/>
            <person name="Galgiani J.N."/>
            <person name="Orbach M.J."/>
            <person name="Kirkland T.N."/>
            <person name="Cole G.T."/>
            <person name="Henn M.R."/>
            <person name="Birren B.W."/>
            <person name="Taylor J.W."/>
        </authorList>
    </citation>
    <scope>NUCLEOTIDE SEQUENCE [LARGE SCALE GENOMIC DNA]</scope>
    <source>
        <strain evidence="2">RMSCC 3488</strain>
    </source>
</reference>
<name>A0A0J6FB10_COCPO</name>
<dbReference type="Proteomes" id="UP000054567">
    <property type="component" value="Unassembled WGS sequence"/>
</dbReference>